<dbReference type="InterPro" id="IPR013320">
    <property type="entry name" value="ConA-like_dom_sf"/>
</dbReference>
<dbReference type="Gene3D" id="2.60.120.920">
    <property type="match status" value="1"/>
</dbReference>
<keyword evidence="5" id="KW-0354">Hemolysis</keyword>
<dbReference type="InterPro" id="IPR056072">
    <property type="entry name" value="SNTX_MACPF/CDC-like_dom"/>
</dbReference>
<evidence type="ECO:0000256" key="3">
    <source>
        <dbReference type="ARBA" id="ARBA00022525"/>
    </source>
</evidence>
<reference evidence="8" key="3">
    <citation type="submission" date="2025-09" db="UniProtKB">
        <authorList>
            <consortium name="Ensembl"/>
        </authorList>
    </citation>
    <scope>IDENTIFICATION</scope>
</reference>
<dbReference type="InterPro" id="IPR040581">
    <property type="entry name" value="Thioredoxin_11"/>
</dbReference>
<comment type="subcellular location">
    <subcellularLocation>
        <location evidence="1">Secreted</location>
    </subcellularLocation>
</comment>
<evidence type="ECO:0000313" key="9">
    <source>
        <dbReference type="Proteomes" id="UP000007635"/>
    </source>
</evidence>
<dbReference type="InterPro" id="IPR048997">
    <property type="entry name" value="Stonustoxin-like_helical"/>
</dbReference>
<dbReference type="InterPro" id="IPR003879">
    <property type="entry name" value="Butyrophylin_SPRY"/>
</dbReference>
<dbReference type="Proteomes" id="UP000007635">
    <property type="component" value="Chromosome XXI"/>
</dbReference>
<protein>
    <recommendedName>
        <fullName evidence="7">B30.2/SPRY domain-containing protein</fullName>
    </recommendedName>
</protein>
<dbReference type="GO" id="GO:0031640">
    <property type="term" value="P:killing of cells of another organism"/>
    <property type="evidence" value="ECO:0007669"/>
    <property type="project" value="UniProtKB-KW"/>
</dbReference>
<dbReference type="InterPro" id="IPR001870">
    <property type="entry name" value="B30.2/SPRY"/>
</dbReference>
<dbReference type="AlphaFoldDB" id="A0AAQ4NZK2"/>
<reference evidence="8 9" key="1">
    <citation type="journal article" date="2021" name="G3 (Bethesda)">
        <title>Improved contiguity of the threespine stickleback genome using long-read sequencing.</title>
        <authorList>
            <person name="Nath S."/>
            <person name="Shaw D.E."/>
            <person name="White M.A."/>
        </authorList>
    </citation>
    <scope>NUCLEOTIDE SEQUENCE [LARGE SCALE GENOMIC DNA]</scope>
    <source>
        <strain evidence="8 9">Lake Benthic</strain>
    </source>
</reference>
<evidence type="ECO:0000259" key="7">
    <source>
        <dbReference type="PROSITE" id="PS50188"/>
    </source>
</evidence>
<dbReference type="GO" id="GO:0090729">
    <property type="term" value="F:toxin activity"/>
    <property type="evidence" value="ECO:0007669"/>
    <property type="project" value="UniProtKB-KW"/>
</dbReference>
<sequence length="713" mass="81473">MESFSHQVGEMASNQMEVPALGRPFTLGMLYDAQRDDLIKGLTLWDDKILQGKTIKSSKPSNKFVITGSDSIEFKSSLLEVDASLKASFLSGLIEVEGSAHYLKDQKEFKNQSRVTGQYKSTTRLEQLSITDLINLEDHQKDVIIKSSATHIVTGILYGANAFFVFDSEKLDSSSVGDIQGSMEAVIKKIPSLSGEGPLDIKLTQEEKALSASVSCKFFGDFTLQSIPFTYEEAVKTFGQLPQLLGENGEKAVPVKVWLMPLTKLHREAPELKSEISVGLVGKMQDTLEDLVEIQMRSNESQQDKVVQNFPHFKEELMTFKKFCDRYRSNLQRTMKEKLPSIREGIEDESSLEKTIDNRNESPFSQEKLLKWLNYKEREINIIRSCVETMEGTKIVKNQSELDREVLAGDVDNTLCFVFTSTKRGNTNLDMMATYLDTPIKGSTTEDEWFYSEEVWTSMRKKAKTFQDFSKEEKKNNRIRFLIAVIPNEKYKGATIYHYKKGILVNEDFSGLGLYPEKITDRRDLILYACDLTLDLNTVHNYLVLSDGNKKVTSGSTWQKYPDNPERFDKYTQVLCREGLSGRHYWEVEWDNASVSRRIYVAAAYKTIKRKGNGYCCEFGNNKESWAFGQWATNIKHALRAWHNGKVWESYFPSGGCSTLGVYLDWPAGHLSFYKVSSNTLTHLYTFYSTFTEPVYPGFWVYNTGNYAYLRPF</sequence>
<evidence type="ECO:0000313" key="8">
    <source>
        <dbReference type="Ensembl" id="ENSGACP00000032030.1"/>
    </source>
</evidence>
<keyword evidence="4" id="KW-0800">Toxin</keyword>
<dbReference type="Pfam" id="PF21109">
    <property type="entry name" value="Stonustoxin_helical"/>
    <property type="match status" value="1"/>
</dbReference>
<dbReference type="SUPFAM" id="SSF49899">
    <property type="entry name" value="Concanavalin A-like lectins/glucanases"/>
    <property type="match status" value="1"/>
</dbReference>
<reference evidence="8" key="2">
    <citation type="submission" date="2025-08" db="UniProtKB">
        <authorList>
            <consortium name="Ensembl"/>
        </authorList>
    </citation>
    <scope>IDENTIFICATION</scope>
</reference>
<evidence type="ECO:0000256" key="2">
    <source>
        <dbReference type="ARBA" id="ARBA00006480"/>
    </source>
</evidence>
<dbReference type="GO" id="GO:0005576">
    <property type="term" value="C:extracellular region"/>
    <property type="evidence" value="ECO:0007669"/>
    <property type="project" value="UniProtKB-SubCell"/>
</dbReference>
<dbReference type="InterPro" id="IPR006574">
    <property type="entry name" value="PRY"/>
</dbReference>
<accession>A0AAQ4NZK2</accession>
<dbReference type="InterPro" id="IPR003877">
    <property type="entry name" value="SPRY_dom"/>
</dbReference>
<evidence type="ECO:0000256" key="4">
    <source>
        <dbReference type="ARBA" id="ARBA00022656"/>
    </source>
</evidence>
<evidence type="ECO:0000256" key="5">
    <source>
        <dbReference type="ARBA" id="ARBA00022735"/>
    </source>
</evidence>
<comment type="similarity">
    <text evidence="2">Belongs to the SNTX/VTX toxin family.</text>
</comment>
<dbReference type="Pfam" id="PF18078">
    <property type="entry name" value="Thioredoxin_11"/>
    <property type="match status" value="1"/>
</dbReference>
<dbReference type="PROSITE" id="PS50188">
    <property type="entry name" value="B302_SPRY"/>
    <property type="match status" value="1"/>
</dbReference>
<dbReference type="InterPro" id="IPR052090">
    <property type="entry name" value="Cytolytic_pore-forming_toxin"/>
</dbReference>
<feature type="domain" description="B30.2/SPRY" evidence="7">
    <location>
        <begin position="512"/>
        <end position="713"/>
    </location>
</feature>
<keyword evidence="3" id="KW-0964">Secreted</keyword>
<keyword evidence="9" id="KW-1185">Reference proteome</keyword>
<organism evidence="8 9">
    <name type="scientific">Gasterosteus aculeatus aculeatus</name>
    <name type="common">three-spined stickleback</name>
    <dbReference type="NCBI Taxonomy" id="481459"/>
    <lineage>
        <taxon>Eukaryota</taxon>
        <taxon>Metazoa</taxon>
        <taxon>Chordata</taxon>
        <taxon>Craniata</taxon>
        <taxon>Vertebrata</taxon>
        <taxon>Euteleostomi</taxon>
        <taxon>Actinopterygii</taxon>
        <taxon>Neopterygii</taxon>
        <taxon>Teleostei</taxon>
        <taxon>Neoteleostei</taxon>
        <taxon>Acanthomorphata</taxon>
        <taxon>Eupercaria</taxon>
        <taxon>Perciformes</taxon>
        <taxon>Cottioidei</taxon>
        <taxon>Gasterosteales</taxon>
        <taxon>Gasterosteidae</taxon>
        <taxon>Gasterosteus</taxon>
    </lineage>
</organism>
<dbReference type="CDD" id="cd16040">
    <property type="entry name" value="SPRY_PRY_SNTX"/>
    <property type="match status" value="1"/>
</dbReference>
<evidence type="ECO:0000256" key="1">
    <source>
        <dbReference type="ARBA" id="ARBA00004613"/>
    </source>
</evidence>
<dbReference type="PANTHER" id="PTHR31594:SF16">
    <property type="entry name" value="SI:CH211-281L24.3"/>
    <property type="match status" value="1"/>
</dbReference>
<evidence type="ECO:0000256" key="6">
    <source>
        <dbReference type="ARBA" id="ARBA00022852"/>
    </source>
</evidence>
<dbReference type="Ensembl" id="ENSGACT00000062106.1">
    <property type="protein sequence ID" value="ENSGACP00000032030.1"/>
    <property type="gene ID" value="ENSGACG00000003408.2"/>
</dbReference>
<name>A0AAQ4NZK2_GASAC</name>
<dbReference type="Pfam" id="PF00622">
    <property type="entry name" value="SPRY"/>
    <property type="match status" value="1"/>
</dbReference>
<proteinExistence type="inferred from homology"/>
<dbReference type="SMART" id="SM00589">
    <property type="entry name" value="PRY"/>
    <property type="match status" value="1"/>
</dbReference>
<dbReference type="GeneTree" id="ENSGT00390000014380"/>
<dbReference type="Pfam" id="PF13765">
    <property type="entry name" value="PRY"/>
    <property type="match status" value="1"/>
</dbReference>
<keyword evidence="6" id="KW-0204">Cytolysis</keyword>
<dbReference type="InterPro" id="IPR043136">
    <property type="entry name" value="B30.2/SPRY_sf"/>
</dbReference>
<dbReference type="Pfam" id="PF24674">
    <property type="entry name" value="MACPF_SNTX"/>
    <property type="match status" value="1"/>
</dbReference>
<dbReference type="PRINTS" id="PR01407">
    <property type="entry name" value="BUTYPHLNCDUF"/>
</dbReference>
<dbReference type="SMART" id="SM00449">
    <property type="entry name" value="SPRY"/>
    <property type="match status" value="1"/>
</dbReference>
<dbReference type="PANTHER" id="PTHR31594">
    <property type="entry name" value="AIG1-TYPE G DOMAIN-CONTAINING PROTEIN"/>
    <property type="match status" value="1"/>
</dbReference>